<sequence length="319" mass="33949">MTTTALVTGASGFLGGYVVAELRRHGYRVIAAGRNAAALPSGGPTLVGDLDALAAADEPADVVIHCAGLSTPWGRWEDFAHANVTGTDRVLTYARRNGVRRVVHVSSPSIYAAGRDRIGITEDQVDPGNRLNSYIRSKIAAEDLVQRSRSRDGAPEVVIVRPRGLIGAGDPSLVPRLLDVHDRIGVPLFRDGRVLVDLTAVENVAEGLRLAAEAPGVDGEAFNLTNGDPRTLRALMDSLFAALGRTPRFRRLPVRPVYAAGAVLEAAFGVLPGRPEPPLTRYTVGTIAYSQTLDISKAGRMLGYRPRVTIDDALASYAG</sequence>
<organism evidence="2 3">
    <name type="scientific">Occultella gossypii</name>
    <dbReference type="NCBI Taxonomy" id="2800820"/>
    <lineage>
        <taxon>Bacteria</taxon>
        <taxon>Bacillati</taxon>
        <taxon>Actinomycetota</taxon>
        <taxon>Actinomycetes</taxon>
        <taxon>Micrococcales</taxon>
        <taxon>Ruaniaceae</taxon>
        <taxon>Occultella</taxon>
    </lineage>
</organism>
<keyword evidence="3" id="KW-1185">Reference proteome</keyword>
<comment type="caution">
    <text evidence="2">The sequence shown here is derived from an EMBL/GenBank/DDBJ whole genome shotgun (WGS) entry which is preliminary data.</text>
</comment>
<dbReference type="SUPFAM" id="SSF51735">
    <property type="entry name" value="NAD(P)-binding Rossmann-fold domains"/>
    <property type="match status" value="1"/>
</dbReference>
<proteinExistence type="predicted"/>
<dbReference type="InterPro" id="IPR001509">
    <property type="entry name" value="Epimerase_deHydtase"/>
</dbReference>
<evidence type="ECO:0000313" key="3">
    <source>
        <dbReference type="Proteomes" id="UP000826651"/>
    </source>
</evidence>
<evidence type="ECO:0000313" key="2">
    <source>
        <dbReference type="EMBL" id="MBZ2198332.1"/>
    </source>
</evidence>
<dbReference type="Pfam" id="PF01370">
    <property type="entry name" value="Epimerase"/>
    <property type="match status" value="1"/>
</dbReference>
<dbReference type="InterPro" id="IPR036291">
    <property type="entry name" value="NAD(P)-bd_dom_sf"/>
</dbReference>
<protein>
    <submittedName>
        <fullName evidence="2">NAD-dependent epimerase/dehydratase family protein</fullName>
    </submittedName>
</protein>
<dbReference type="RefSeq" id="WP_223409032.1">
    <property type="nucleotide sequence ID" value="NZ_JAGSHT010000018.1"/>
</dbReference>
<gene>
    <name evidence="2" type="ORF">KCQ71_19435</name>
</gene>
<name>A0ABS7SDA3_9MICO</name>
<dbReference type="PANTHER" id="PTHR43245">
    <property type="entry name" value="BIFUNCTIONAL POLYMYXIN RESISTANCE PROTEIN ARNA"/>
    <property type="match status" value="1"/>
</dbReference>
<accession>A0ABS7SDA3</accession>
<dbReference type="Proteomes" id="UP000826651">
    <property type="component" value="Unassembled WGS sequence"/>
</dbReference>
<dbReference type="InterPro" id="IPR050177">
    <property type="entry name" value="Lipid_A_modif_metabolic_enz"/>
</dbReference>
<dbReference type="PANTHER" id="PTHR43245:SF51">
    <property type="entry name" value="SHORT CHAIN DEHYDROGENASE_REDUCTASE FAMILY 42E, MEMBER 2"/>
    <property type="match status" value="1"/>
</dbReference>
<reference evidence="2 3" key="1">
    <citation type="submission" date="2021-04" db="EMBL/GenBank/DDBJ databases">
        <title>Ruania sp. nov., isolated from sandy soil of mangrove forest.</title>
        <authorList>
            <person name="Ge X."/>
            <person name="Huang R."/>
            <person name="Liu W."/>
        </authorList>
    </citation>
    <scope>NUCLEOTIDE SEQUENCE [LARGE SCALE GENOMIC DNA]</scope>
    <source>
        <strain evidence="2 3">N2-46</strain>
    </source>
</reference>
<feature type="domain" description="NAD-dependent epimerase/dehydratase" evidence="1">
    <location>
        <begin position="5"/>
        <end position="224"/>
    </location>
</feature>
<evidence type="ECO:0000259" key="1">
    <source>
        <dbReference type="Pfam" id="PF01370"/>
    </source>
</evidence>
<dbReference type="EMBL" id="JAGSHT010000018">
    <property type="protein sequence ID" value="MBZ2198332.1"/>
    <property type="molecule type" value="Genomic_DNA"/>
</dbReference>
<dbReference type="Gene3D" id="3.40.50.720">
    <property type="entry name" value="NAD(P)-binding Rossmann-like Domain"/>
    <property type="match status" value="1"/>
</dbReference>